<dbReference type="InterPro" id="IPR013098">
    <property type="entry name" value="Ig_I-set"/>
</dbReference>
<keyword evidence="8" id="KW-0675">Receptor</keyword>
<keyword evidence="6" id="KW-0221">Differentiation</keyword>
<evidence type="ECO:0000256" key="12">
    <source>
        <dbReference type="ARBA" id="ARBA00061206"/>
    </source>
</evidence>
<dbReference type="InterPro" id="IPR036179">
    <property type="entry name" value="Ig-like_dom_sf"/>
</dbReference>
<evidence type="ECO:0000256" key="7">
    <source>
        <dbReference type="ARBA" id="ARBA00023157"/>
    </source>
</evidence>
<dbReference type="FunFam" id="2.60.40.10:FF:000929">
    <property type="entry name" value="Roundabout guidance receptor 4"/>
    <property type="match status" value="1"/>
</dbReference>
<evidence type="ECO:0000256" key="13">
    <source>
        <dbReference type="ARBA" id="ARBA00063418"/>
    </source>
</evidence>
<dbReference type="CTD" id="54538"/>
<dbReference type="SMART" id="SM00060">
    <property type="entry name" value="FN3"/>
    <property type="match status" value="2"/>
</dbReference>
<accession>A0A1U7T7K5</accession>
<evidence type="ECO:0000256" key="1">
    <source>
        <dbReference type="ARBA" id="ARBA00022473"/>
    </source>
</evidence>
<dbReference type="InterPro" id="IPR003598">
    <property type="entry name" value="Ig_sub2"/>
</dbReference>
<dbReference type="Pfam" id="PF00041">
    <property type="entry name" value="fn3"/>
    <property type="match status" value="1"/>
</dbReference>
<dbReference type="InterPro" id="IPR003599">
    <property type="entry name" value="Ig_sub"/>
</dbReference>
<keyword evidence="19" id="KW-1185">Reference proteome</keyword>
<dbReference type="GO" id="GO:0038023">
    <property type="term" value="F:signaling receptor activity"/>
    <property type="evidence" value="ECO:0007669"/>
    <property type="project" value="Ensembl"/>
</dbReference>
<keyword evidence="1" id="KW-0217">Developmental protein</keyword>
<evidence type="ECO:0000259" key="17">
    <source>
        <dbReference type="PROSITE" id="PS50835"/>
    </source>
</evidence>
<dbReference type="Gene3D" id="2.60.40.10">
    <property type="entry name" value="Immunoglobulins"/>
    <property type="match status" value="4"/>
</dbReference>
<evidence type="ECO:0000256" key="8">
    <source>
        <dbReference type="ARBA" id="ARBA00023170"/>
    </source>
</evidence>
<keyword evidence="2" id="KW-0597">Phosphoprotein</keyword>
<evidence type="ECO:0000256" key="9">
    <source>
        <dbReference type="ARBA" id="ARBA00023180"/>
    </source>
</evidence>
<gene>
    <name evidence="20" type="primary">ROBO4</name>
</gene>
<comment type="function">
    <text evidence="11">Receptor for Slit proteins, at least for SLIT2, and seems to be involved in angiogenesis and vascular patterning. May mediate the inhibition of primary endothelial cell migration by Slit proteins. Involved in the maintenance of endothelial barrier organization and function.</text>
</comment>
<comment type="similarity">
    <text evidence="12">Belongs to the immunoglobulin superfamily. ROBO family.</text>
</comment>
<keyword evidence="7" id="KW-1015">Disulfide bond</keyword>
<dbReference type="Pfam" id="PF07679">
    <property type="entry name" value="I-set"/>
    <property type="match status" value="1"/>
</dbReference>
<proteinExistence type="inferred from homology"/>
<comment type="subunit">
    <text evidence="13">Interacts with SLIT2 and ENAH.</text>
</comment>
<dbReference type="GO" id="GO:0061028">
    <property type="term" value="P:establishment of endothelial barrier"/>
    <property type="evidence" value="ECO:0007669"/>
    <property type="project" value="Ensembl"/>
</dbReference>
<dbReference type="InterPro" id="IPR036116">
    <property type="entry name" value="FN3_sf"/>
</dbReference>
<dbReference type="PANTHER" id="PTHR44170">
    <property type="entry name" value="PROTEIN SIDEKICK"/>
    <property type="match status" value="1"/>
</dbReference>
<feature type="compositionally biased region" description="Polar residues" evidence="15">
    <location>
        <begin position="724"/>
        <end position="747"/>
    </location>
</feature>
<feature type="compositionally biased region" description="Low complexity" evidence="15">
    <location>
        <begin position="753"/>
        <end position="783"/>
    </location>
</feature>
<feature type="region of interest" description="Disordered" evidence="15">
    <location>
        <begin position="970"/>
        <end position="1006"/>
    </location>
</feature>
<dbReference type="FunFam" id="2.60.40.10:FF:000844">
    <property type="entry name" value="roundabout homolog 4 isoform X1"/>
    <property type="match status" value="1"/>
</dbReference>
<organism evidence="19 20">
    <name type="scientific">Carlito syrichta</name>
    <name type="common">Philippine tarsier</name>
    <name type="synonym">Tarsius syrichta</name>
    <dbReference type="NCBI Taxonomy" id="1868482"/>
    <lineage>
        <taxon>Eukaryota</taxon>
        <taxon>Metazoa</taxon>
        <taxon>Chordata</taxon>
        <taxon>Craniata</taxon>
        <taxon>Vertebrata</taxon>
        <taxon>Euteleostomi</taxon>
        <taxon>Mammalia</taxon>
        <taxon>Eutheria</taxon>
        <taxon>Euarchontoglires</taxon>
        <taxon>Primates</taxon>
        <taxon>Haplorrhini</taxon>
        <taxon>Tarsiiformes</taxon>
        <taxon>Tarsiidae</taxon>
        <taxon>Carlito</taxon>
    </lineage>
</organism>
<dbReference type="GO" id="GO:0001525">
    <property type="term" value="P:angiogenesis"/>
    <property type="evidence" value="ECO:0007669"/>
    <property type="project" value="UniProtKB-KW"/>
</dbReference>
<dbReference type="RefSeq" id="XP_008056024.1">
    <property type="nucleotide sequence ID" value="XM_008057833.1"/>
</dbReference>
<feature type="compositionally biased region" description="Polar residues" evidence="15">
    <location>
        <begin position="982"/>
        <end position="992"/>
    </location>
</feature>
<dbReference type="GO" id="GO:0098609">
    <property type="term" value="P:cell-cell adhesion"/>
    <property type="evidence" value="ECO:0007669"/>
    <property type="project" value="TreeGrafter"/>
</dbReference>
<feature type="signal peptide" evidence="16">
    <location>
        <begin position="1"/>
        <end position="27"/>
    </location>
</feature>
<dbReference type="GO" id="GO:0009897">
    <property type="term" value="C:external side of plasma membrane"/>
    <property type="evidence" value="ECO:0007669"/>
    <property type="project" value="Ensembl"/>
</dbReference>
<sequence>MDCGGVSFPGDGWPLPFLLLLIMGGMAQDFPPQILVHPQDQLLQGSGPARMNCRASGHPPPTIRWLLNGQPLSMVPPDLHHLLPDGTLLLLRPPAQGHDHDDQVLSTDLGVYSCEASNQLGTAVSRGARLSVAVLREDFQIQPQDTVAVVGEQVILECRPPWGHPEPTVSWWKDGKPLTLQPGRQMVSRGSLLMARAEKSDAGTYMCVATNNAGQRESRAARVSVQEPKDYTEPLELLAVRIQLENVTLLNPDPAKGPKPGPAVWLSWKVSGPAAPAQAYTALFRTQTASGGQGAPWAEELLVGWQSAELGGLHWGQDYEFKVRPSSGRARGPDSNVLLLRLPEQVPSAPPQEVTLKPGNGSVLVSWVPPPAENHNGIIRGYQIWSLGNTSLPPTNWTVVGEQTQLEIATRMPGSYCVQVAAVTGAGAGEPSSPVCLLLEQTMERTAREPSDPGSWTLEQLRATFRRPEVIASSGVMLWLLLLGTAVCIHRRRQAGVHLGPGLYRYTSEDAILKHRTDHSDSPWLADTWRSTSGSRDLSSSSSLSSRLGVDPRDPRDCRRSLISWDPRSPGVPLLPDTSTFYGSLIAELPTSPPARPSPKAPAVRHLPPQLARLSSPWPSSDSLCSRKGLSSPLLSLAPAEALKAKRKQELQHANSSPLFRASHPIELQARELGNRGSKNLSQSPGAVPQALVAWRALGPQLLSSSNERMTRPLPPAPIFPHGTPTQSQQTQHLVAPQVSSSVSLPETSIPILSRCSSPSPQASSLSGPSPASSRLSSSSLSSLEEDQDSVLTPEEVALCLELSEGEETPRNSVSPMPRAPSPPATYGYIGVPTASELADMGRTGGGVGPEGCSLLCPPRPCLTPTPSEGSLANGWGSASEDNGPSARASLVSSSDGSFLADAHFARALAVAVDSFGFGLEPRESDCVFTDASSPPSPRDDLFLTPTLSLPMWEWRPDWLEDVEINHTQRLRRGLPPWSPDSRISSQRSQLSCPVPKAGAPPVDSS</sequence>
<dbReference type="CDD" id="cd00063">
    <property type="entry name" value="FN3"/>
    <property type="match status" value="1"/>
</dbReference>
<keyword evidence="10" id="KW-0393">Immunoglobulin domain</keyword>
<evidence type="ECO:0000259" key="18">
    <source>
        <dbReference type="PROSITE" id="PS50853"/>
    </source>
</evidence>
<dbReference type="Proteomes" id="UP000189704">
    <property type="component" value="Unplaced"/>
</dbReference>
<evidence type="ECO:0000256" key="16">
    <source>
        <dbReference type="SAM" id="SignalP"/>
    </source>
</evidence>
<feature type="chain" id="PRO_5010577145" description="Roundabout homolog 4" evidence="16">
    <location>
        <begin position="28"/>
        <end position="1006"/>
    </location>
</feature>
<evidence type="ECO:0000256" key="11">
    <source>
        <dbReference type="ARBA" id="ARBA00057910"/>
    </source>
</evidence>
<evidence type="ECO:0000256" key="6">
    <source>
        <dbReference type="ARBA" id="ARBA00022782"/>
    </source>
</evidence>
<dbReference type="PANTHER" id="PTHR44170:SF11">
    <property type="entry name" value="ROUNDABOUT HOMOLOG 4"/>
    <property type="match status" value="1"/>
</dbReference>
<reference evidence="20" key="1">
    <citation type="submission" date="2025-08" db="UniProtKB">
        <authorList>
            <consortium name="RefSeq"/>
        </authorList>
    </citation>
    <scope>IDENTIFICATION</scope>
</reference>
<evidence type="ECO:0000313" key="20">
    <source>
        <dbReference type="RefSeq" id="XP_008056024.1"/>
    </source>
</evidence>
<dbReference type="FunFam" id="2.60.40.10:FF:000840">
    <property type="entry name" value="Roundabout guidance receptor 4"/>
    <property type="match status" value="1"/>
</dbReference>
<evidence type="ECO:0000256" key="10">
    <source>
        <dbReference type="ARBA" id="ARBA00023319"/>
    </source>
</evidence>
<evidence type="ECO:0000313" key="19">
    <source>
        <dbReference type="Proteomes" id="UP000189704"/>
    </source>
</evidence>
<name>A0A1U7T7K5_CARSF</name>
<dbReference type="OrthoDB" id="417046at2759"/>
<dbReference type="OMA" id="RWLLNGH"/>
<dbReference type="InterPro" id="IPR007110">
    <property type="entry name" value="Ig-like_dom"/>
</dbReference>
<dbReference type="FunFam" id="2.60.40.10:FF:000946">
    <property type="entry name" value="Roundabout guidance receptor 4"/>
    <property type="match status" value="1"/>
</dbReference>
<dbReference type="STRING" id="1868482.ENSTSYP00000006100"/>
<feature type="domain" description="Fibronectin type-III" evidence="18">
    <location>
        <begin position="347"/>
        <end position="442"/>
    </location>
</feature>
<dbReference type="GO" id="GO:0043534">
    <property type="term" value="P:blood vessel endothelial cell migration"/>
    <property type="evidence" value="ECO:0007669"/>
    <property type="project" value="Ensembl"/>
</dbReference>
<evidence type="ECO:0000256" key="2">
    <source>
        <dbReference type="ARBA" id="ARBA00022553"/>
    </source>
</evidence>
<feature type="region of interest" description="Disordered" evidence="15">
    <location>
        <begin position="706"/>
        <end position="792"/>
    </location>
</feature>
<feature type="compositionally biased region" description="Low complexity" evidence="15">
    <location>
        <begin position="531"/>
        <end position="548"/>
    </location>
</feature>
<protein>
    <recommendedName>
        <fullName evidence="14">Roundabout homolog 4</fullName>
    </recommendedName>
</protein>
<dbReference type="GeneID" id="103260180"/>
<dbReference type="SUPFAM" id="SSF48726">
    <property type="entry name" value="Immunoglobulin"/>
    <property type="match status" value="2"/>
</dbReference>
<dbReference type="InterPro" id="IPR003961">
    <property type="entry name" value="FN3_dom"/>
</dbReference>
<dbReference type="SMART" id="SM00409">
    <property type="entry name" value="IG"/>
    <property type="match status" value="2"/>
</dbReference>
<dbReference type="SMART" id="SM00408">
    <property type="entry name" value="IGc2"/>
    <property type="match status" value="2"/>
</dbReference>
<dbReference type="Pfam" id="PF13927">
    <property type="entry name" value="Ig_3"/>
    <property type="match status" value="1"/>
</dbReference>
<evidence type="ECO:0000256" key="3">
    <source>
        <dbReference type="ARBA" id="ARBA00022657"/>
    </source>
</evidence>
<feature type="domain" description="Ig-like" evidence="17">
    <location>
        <begin position="137"/>
        <end position="224"/>
    </location>
</feature>
<dbReference type="GO" id="GO:0043537">
    <property type="term" value="P:negative regulation of blood vessel endothelial cell migration"/>
    <property type="evidence" value="ECO:0007669"/>
    <property type="project" value="Ensembl"/>
</dbReference>
<evidence type="ECO:0000256" key="15">
    <source>
        <dbReference type="SAM" id="MobiDB-lite"/>
    </source>
</evidence>
<evidence type="ECO:0000256" key="14">
    <source>
        <dbReference type="ARBA" id="ARBA00067996"/>
    </source>
</evidence>
<keyword evidence="4 16" id="KW-0732">Signal</keyword>
<dbReference type="KEGG" id="csyr:103260180"/>
<keyword evidence="3" id="KW-0037">Angiogenesis</keyword>
<dbReference type="PROSITE" id="PS50853">
    <property type="entry name" value="FN3"/>
    <property type="match status" value="1"/>
</dbReference>
<evidence type="ECO:0000256" key="4">
    <source>
        <dbReference type="ARBA" id="ARBA00022729"/>
    </source>
</evidence>
<feature type="region of interest" description="Disordered" evidence="15">
    <location>
        <begin position="531"/>
        <end position="555"/>
    </location>
</feature>
<evidence type="ECO:0000256" key="5">
    <source>
        <dbReference type="ARBA" id="ARBA00022737"/>
    </source>
</evidence>
<dbReference type="SUPFAM" id="SSF49265">
    <property type="entry name" value="Fibronectin type III"/>
    <property type="match status" value="1"/>
</dbReference>
<dbReference type="PROSITE" id="PS50835">
    <property type="entry name" value="IG_LIKE"/>
    <property type="match status" value="2"/>
</dbReference>
<keyword evidence="9" id="KW-0325">Glycoprotein</keyword>
<dbReference type="AlphaFoldDB" id="A0A1U7T7K5"/>
<dbReference type="InterPro" id="IPR013783">
    <property type="entry name" value="Ig-like_fold"/>
</dbReference>
<feature type="domain" description="Ig-like" evidence="17">
    <location>
        <begin position="32"/>
        <end position="131"/>
    </location>
</feature>
<keyword evidence="5" id="KW-0677">Repeat</keyword>